<dbReference type="STRING" id="623744.A0A553RNW9"/>
<dbReference type="AlphaFoldDB" id="A0A553RNW9"/>
<evidence type="ECO:0000256" key="1">
    <source>
        <dbReference type="SAM" id="MobiDB-lite"/>
    </source>
</evidence>
<dbReference type="Proteomes" id="UP000316079">
    <property type="component" value="Unassembled WGS sequence"/>
</dbReference>
<name>A0A553RNW9_9TELE</name>
<dbReference type="OrthoDB" id="1047367at2759"/>
<gene>
    <name evidence="2" type="ORF">DNTS_000500</name>
</gene>
<organism evidence="2 3">
    <name type="scientific">Danionella cerebrum</name>
    <dbReference type="NCBI Taxonomy" id="2873325"/>
    <lineage>
        <taxon>Eukaryota</taxon>
        <taxon>Metazoa</taxon>
        <taxon>Chordata</taxon>
        <taxon>Craniata</taxon>
        <taxon>Vertebrata</taxon>
        <taxon>Euteleostomi</taxon>
        <taxon>Actinopterygii</taxon>
        <taxon>Neopterygii</taxon>
        <taxon>Teleostei</taxon>
        <taxon>Ostariophysi</taxon>
        <taxon>Cypriniformes</taxon>
        <taxon>Danionidae</taxon>
        <taxon>Danioninae</taxon>
        <taxon>Danionella</taxon>
    </lineage>
</organism>
<feature type="region of interest" description="Disordered" evidence="1">
    <location>
        <begin position="86"/>
        <end position="114"/>
    </location>
</feature>
<evidence type="ECO:0008006" key="4">
    <source>
        <dbReference type="Google" id="ProtNLM"/>
    </source>
</evidence>
<evidence type="ECO:0000313" key="3">
    <source>
        <dbReference type="Proteomes" id="UP000316079"/>
    </source>
</evidence>
<sequence>MKEPFEVWTGVRQGCMLSPTIFLLVVDWIMKSSTQNAKTGIRWSFTKTLEDLDFVDDPLHNKPKSVFSEIRSETWRLTVTTTRKFQHQPMEKIKSPLTKRSEEEREKKSWPAKTDMEDEMKAAGWTWAQVKKAANRVRWRSREVERKRVRERESERERGEDALPLQRCKDRVNNTMLKNQNHTRRLHFSTSRTMSEGKKDFEIRDKAIMHQQRRLKQATQFTHKDSADLLPLDGLKRLGTSKDLSHTQLASPGTLSHCNRLPSALDTWHIPKLSALSKKPVCKNLDERLKQCISIPSV</sequence>
<comment type="caution">
    <text evidence="2">The sequence shown here is derived from an EMBL/GenBank/DDBJ whole genome shotgun (WGS) entry which is preliminary data.</text>
</comment>
<feature type="compositionally biased region" description="Basic and acidic residues" evidence="1">
    <location>
        <begin position="89"/>
        <end position="109"/>
    </location>
</feature>
<dbReference type="EMBL" id="SRMA01003116">
    <property type="protein sequence ID" value="TRZ03868.1"/>
    <property type="molecule type" value="Genomic_DNA"/>
</dbReference>
<keyword evidence="3" id="KW-1185">Reference proteome</keyword>
<feature type="region of interest" description="Disordered" evidence="1">
    <location>
        <begin position="140"/>
        <end position="161"/>
    </location>
</feature>
<proteinExistence type="predicted"/>
<protein>
    <recommendedName>
        <fullName evidence="4">Reverse transcriptase domain-containing protein</fullName>
    </recommendedName>
</protein>
<reference evidence="2 3" key="1">
    <citation type="journal article" date="2019" name="Sci. Data">
        <title>Hybrid genome assembly and annotation of Danionella translucida.</title>
        <authorList>
            <person name="Kadobianskyi M."/>
            <person name="Schulze L."/>
            <person name="Schuelke M."/>
            <person name="Judkewitz B."/>
        </authorList>
    </citation>
    <scope>NUCLEOTIDE SEQUENCE [LARGE SCALE GENOMIC DNA]</scope>
    <source>
        <strain evidence="2 3">Bolton</strain>
    </source>
</reference>
<evidence type="ECO:0000313" key="2">
    <source>
        <dbReference type="EMBL" id="TRZ03868.1"/>
    </source>
</evidence>
<accession>A0A553RNW9</accession>